<comment type="cofactor">
    <cofactor evidence="1 11">
        <name>Zn(2+)</name>
        <dbReference type="ChEBI" id="CHEBI:29105"/>
    </cofactor>
</comment>
<keyword evidence="3 11" id="KW-0479">Metal-binding</keyword>
<evidence type="ECO:0000256" key="11">
    <source>
        <dbReference type="RuleBase" id="RU361277"/>
    </source>
</evidence>
<dbReference type="SUPFAM" id="SSF51735">
    <property type="entry name" value="NAD(P)-binding Rossmann-fold domains"/>
    <property type="match status" value="1"/>
</dbReference>
<dbReference type="InterPro" id="IPR020843">
    <property type="entry name" value="ER"/>
</dbReference>
<gene>
    <name evidence="14" type="ORF">GRF29_164g673631</name>
</gene>
<evidence type="ECO:0000313" key="15">
    <source>
        <dbReference type="Proteomes" id="UP001280581"/>
    </source>
</evidence>
<evidence type="ECO:0000313" key="14">
    <source>
        <dbReference type="EMBL" id="KAK3201781.1"/>
    </source>
</evidence>
<comment type="caution">
    <text evidence="14">The sequence shown here is derived from an EMBL/GenBank/DDBJ whole genome shotgun (WGS) entry which is preliminary data.</text>
</comment>
<keyword evidence="5" id="KW-0560">Oxidoreductase</keyword>
<evidence type="ECO:0000256" key="2">
    <source>
        <dbReference type="ARBA" id="ARBA00008072"/>
    </source>
</evidence>
<evidence type="ECO:0000256" key="8">
    <source>
        <dbReference type="ARBA" id="ARBA00025713"/>
    </source>
</evidence>
<reference evidence="14 15" key="1">
    <citation type="submission" date="2021-02" db="EMBL/GenBank/DDBJ databases">
        <title>Genome assembly of Pseudopithomyces chartarum.</title>
        <authorList>
            <person name="Jauregui R."/>
            <person name="Singh J."/>
            <person name="Voisey C."/>
        </authorList>
    </citation>
    <scope>NUCLEOTIDE SEQUENCE [LARGE SCALE GENOMIC DNA]</scope>
    <source>
        <strain evidence="14 15">AGR01</strain>
    </source>
</reference>
<dbReference type="CDD" id="cd05285">
    <property type="entry name" value="sorbitol_DH"/>
    <property type="match status" value="1"/>
</dbReference>
<dbReference type="GO" id="GO:0008270">
    <property type="term" value="F:zinc ion binding"/>
    <property type="evidence" value="ECO:0007669"/>
    <property type="project" value="InterPro"/>
</dbReference>
<dbReference type="InterPro" id="IPR013154">
    <property type="entry name" value="ADH-like_N"/>
</dbReference>
<feature type="domain" description="Enoyl reductase (ER)" evidence="13">
    <location>
        <begin position="345"/>
        <end position="682"/>
    </location>
</feature>
<name>A0AAN6LTB4_9PLEO</name>
<dbReference type="InterPro" id="IPR036291">
    <property type="entry name" value="NAD(P)-bd_dom_sf"/>
</dbReference>
<dbReference type="Gene3D" id="3.40.50.720">
    <property type="entry name" value="NAD(P)-binding Rossmann-like Domain"/>
    <property type="match status" value="1"/>
</dbReference>
<evidence type="ECO:0000256" key="4">
    <source>
        <dbReference type="ARBA" id="ARBA00022833"/>
    </source>
</evidence>
<dbReference type="PANTHER" id="PTHR43161:SF9">
    <property type="entry name" value="SORBITOL DEHYDROGENASE"/>
    <property type="match status" value="1"/>
</dbReference>
<dbReference type="Pfam" id="PF10294">
    <property type="entry name" value="Methyltransf_16"/>
    <property type="match status" value="1"/>
</dbReference>
<evidence type="ECO:0000256" key="7">
    <source>
        <dbReference type="ARBA" id="ARBA00024843"/>
    </source>
</evidence>
<keyword evidence="15" id="KW-1185">Reference proteome</keyword>
<dbReference type="Pfam" id="PF08240">
    <property type="entry name" value="ADH_N"/>
    <property type="match status" value="1"/>
</dbReference>
<dbReference type="GO" id="GO:0006062">
    <property type="term" value="P:sorbitol catabolic process"/>
    <property type="evidence" value="ECO:0007669"/>
    <property type="project" value="TreeGrafter"/>
</dbReference>
<dbReference type="EMBL" id="WVTA01000015">
    <property type="protein sequence ID" value="KAK3201781.1"/>
    <property type="molecule type" value="Genomic_DNA"/>
</dbReference>
<evidence type="ECO:0000256" key="1">
    <source>
        <dbReference type="ARBA" id="ARBA00001947"/>
    </source>
</evidence>
<protein>
    <recommendedName>
        <fullName evidence="9">D-xylulose reductase</fullName>
        <ecNumber evidence="9">1.1.1.9</ecNumber>
    </recommendedName>
    <alternativeName>
        <fullName evidence="10">Xylitol dehydrogenase A</fullName>
    </alternativeName>
</protein>
<accession>A0AAN6LTB4</accession>
<evidence type="ECO:0000256" key="5">
    <source>
        <dbReference type="ARBA" id="ARBA00023002"/>
    </source>
</evidence>
<dbReference type="SUPFAM" id="SSF53335">
    <property type="entry name" value="S-adenosyl-L-methionine-dependent methyltransferases"/>
    <property type="match status" value="1"/>
</dbReference>
<evidence type="ECO:0000256" key="6">
    <source>
        <dbReference type="ARBA" id="ARBA00023027"/>
    </source>
</evidence>
<dbReference type="SUPFAM" id="SSF50129">
    <property type="entry name" value="GroES-like"/>
    <property type="match status" value="1"/>
</dbReference>
<comment type="pathway">
    <text evidence="8">Carbohydrate degradation; L-arabinose degradation via L-arabinitol; D-xylulose 5-phosphate from L-arabinose (fungal route): step 4/5.</text>
</comment>
<dbReference type="CDD" id="cd02440">
    <property type="entry name" value="AdoMet_MTases"/>
    <property type="match status" value="1"/>
</dbReference>
<evidence type="ECO:0000256" key="3">
    <source>
        <dbReference type="ARBA" id="ARBA00022723"/>
    </source>
</evidence>
<dbReference type="FunFam" id="3.40.50.720:FF:000068">
    <property type="entry name" value="Sorbitol dehydrogenase"/>
    <property type="match status" value="1"/>
</dbReference>
<dbReference type="AlphaFoldDB" id="A0AAN6LTB4"/>
<dbReference type="InterPro" id="IPR002328">
    <property type="entry name" value="ADH_Zn_CS"/>
</dbReference>
<dbReference type="Pfam" id="PF00107">
    <property type="entry name" value="ADH_zinc_N"/>
    <property type="match status" value="1"/>
</dbReference>
<sequence length="687" mass="74766">MPPLSVLDLPQLYTKPSAEAILATLALLTSAPPSWDETRKPAVDNEANAETWETEEAGHVQVDPEGVTRYLTSIVSNSLRWIQDEEIKEEIWTQASLRLSERSGRTAMGDLDRKFAIPTRDEPFELSIHEPALTGDDLGLKTWAASYLLAKRLHTLQCTQAGKGERLRVLELGSGTGLVGLAMAGLGADVVLTDLPSIYANLARNAEANASLIEQRGGTLRTGVLDWTDPHSCTLFPRGTASTDGDGEALTEKFPLILAADSLYSPSHPQMLVDTIAAWLSENDEAEVVVEFPYRDAYLPEIANFREQMALKGLRIFDEGEEKGYDDWGGSSKDEDALNPSFVLKAPNEIVYEDRPIPELPSPYDVIVKPRWTGICGSDVHYWVEGRIGHFVVESPMVLGHESAGIVHSVGDKVTKLKVGDPVAMEPGVPCRRCVRCKEGKYNLCPDMRFAATPPYDGTLARYYALPEDYCYKLPEGMTLEEGALIEPTAVAVHITRQAGIKPGDSVVVFGAGPVGLLCCAVAKAYGATKIVTVDINDERLQFALKFAATTSFKSARVSAEENAKNMIKECELGPGADIIIDASGAEPCIQTAIHALRMGGTYVQGGMGKPDINFPIMAMCTKELNVKGSFRYGPGDYQTAVDLVATKRISIKELITNKVKFDDAEEAFRDVKAGKGIKILIEGPEE</sequence>
<dbReference type="GO" id="GO:0003939">
    <property type="term" value="F:L-iditol 2-dehydrogenase (NAD+) activity"/>
    <property type="evidence" value="ECO:0007669"/>
    <property type="project" value="TreeGrafter"/>
</dbReference>
<dbReference type="InterPro" id="IPR045306">
    <property type="entry name" value="SDH-like"/>
</dbReference>
<dbReference type="Proteomes" id="UP001280581">
    <property type="component" value="Unassembled WGS sequence"/>
</dbReference>
<organism evidence="14 15">
    <name type="scientific">Pseudopithomyces chartarum</name>
    <dbReference type="NCBI Taxonomy" id="1892770"/>
    <lineage>
        <taxon>Eukaryota</taxon>
        <taxon>Fungi</taxon>
        <taxon>Dikarya</taxon>
        <taxon>Ascomycota</taxon>
        <taxon>Pezizomycotina</taxon>
        <taxon>Dothideomycetes</taxon>
        <taxon>Pleosporomycetidae</taxon>
        <taxon>Pleosporales</taxon>
        <taxon>Massarineae</taxon>
        <taxon>Didymosphaeriaceae</taxon>
        <taxon>Pseudopithomyces</taxon>
    </lineage>
</organism>
<keyword evidence="4 11" id="KW-0862">Zinc</keyword>
<comment type="similarity">
    <text evidence="2 11">Belongs to the zinc-containing alcohol dehydrogenase family.</text>
</comment>
<dbReference type="InterPro" id="IPR013149">
    <property type="entry name" value="ADH-like_C"/>
</dbReference>
<dbReference type="InterPro" id="IPR011032">
    <property type="entry name" value="GroES-like_sf"/>
</dbReference>
<dbReference type="InterPro" id="IPR029063">
    <property type="entry name" value="SAM-dependent_MTases_sf"/>
</dbReference>
<evidence type="ECO:0000256" key="9">
    <source>
        <dbReference type="ARBA" id="ARBA00026119"/>
    </source>
</evidence>
<dbReference type="SMART" id="SM00829">
    <property type="entry name" value="PKS_ER"/>
    <property type="match status" value="1"/>
</dbReference>
<dbReference type="InterPro" id="IPR019410">
    <property type="entry name" value="Methyltransf_16"/>
</dbReference>
<dbReference type="PROSITE" id="PS00059">
    <property type="entry name" value="ADH_ZINC"/>
    <property type="match status" value="1"/>
</dbReference>
<evidence type="ECO:0000256" key="12">
    <source>
        <dbReference type="SAM" id="MobiDB-lite"/>
    </source>
</evidence>
<dbReference type="EC" id="1.1.1.9" evidence="9"/>
<evidence type="ECO:0000259" key="13">
    <source>
        <dbReference type="SMART" id="SM00829"/>
    </source>
</evidence>
<dbReference type="Gene3D" id="3.40.50.150">
    <property type="entry name" value="Vaccinia Virus protein VP39"/>
    <property type="match status" value="1"/>
</dbReference>
<evidence type="ECO:0000256" key="10">
    <source>
        <dbReference type="ARBA" id="ARBA00030139"/>
    </source>
</evidence>
<dbReference type="GO" id="GO:0008757">
    <property type="term" value="F:S-adenosylmethionine-dependent methyltransferase activity"/>
    <property type="evidence" value="ECO:0007669"/>
    <property type="project" value="UniProtKB-ARBA"/>
</dbReference>
<dbReference type="Gene3D" id="3.90.180.10">
    <property type="entry name" value="Medium-chain alcohol dehydrogenases, catalytic domain"/>
    <property type="match status" value="1"/>
</dbReference>
<keyword evidence="6" id="KW-0520">NAD</keyword>
<feature type="region of interest" description="Disordered" evidence="12">
    <location>
        <begin position="33"/>
        <end position="57"/>
    </location>
</feature>
<comment type="function">
    <text evidence="7">Xylitol dehydrogenase which catalyzes the conversion of xylitol to D-xylulose. Xylose is a major component of hemicelluloses such as xylan. Most fungi utilize D-xylose via three enzymatic reactions, xylose reductase (XR), xylitol dehydrogenase (XDH), and xylulokinase, to form xylulose 5-phosphate, which enters pentose phosphate pathway.</text>
</comment>
<dbReference type="PANTHER" id="PTHR43161">
    <property type="entry name" value="SORBITOL DEHYDROGENASE"/>
    <property type="match status" value="1"/>
</dbReference>
<dbReference type="GO" id="GO:0046526">
    <property type="term" value="F:D-xylulose reductase activity"/>
    <property type="evidence" value="ECO:0007669"/>
    <property type="project" value="UniProtKB-EC"/>
</dbReference>
<proteinExistence type="inferred from homology"/>